<dbReference type="AlphaFoldDB" id="A0A448I581"/>
<keyword evidence="2" id="KW-1185">Reference proteome</keyword>
<evidence type="ECO:0008006" key="3">
    <source>
        <dbReference type="Google" id="ProtNLM"/>
    </source>
</evidence>
<dbReference type="Proteomes" id="UP000282551">
    <property type="component" value="Chromosome"/>
</dbReference>
<dbReference type="InterPro" id="IPR038735">
    <property type="entry name" value="MSMEG_1276-like_NTP-PPase_dom"/>
</dbReference>
<sequence length="107" mass="11741">MAKLVRDNIPGLIRASGRRAVTRQLDDDEFAAALLDKLDEEIAEVRSAATAEAVLEEAADVLEVLVAIVEQHGYRLSHIIAAADEKRLSRGGFANRCWLEDQGRGGW</sequence>
<dbReference type="InterPro" id="IPR021130">
    <property type="entry name" value="PRib-ATP_PPHydrolase-like"/>
</dbReference>
<gene>
    <name evidence="1" type="ORF">NCTC10485_01785</name>
</gene>
<dbReference type="CDD" id="cd11532">
    <property type="entry name" value="NTP-PPase_COG4997"/>
    <property type="match status" value="1"/>
</dbReference>
<proteinExistence type="predicted"/>
<dbReference type="Pfam" id="PF01503">
    <property type="entry name" value="PRA-PH"/>
    <property type="match status" value="1"/>
</dbReference>
<dbReference type="EMBL" id="LR134355">
    <property type="protein sequence ID" value="VEG47504.1"/>
    <property type="molecule type" value="Genomic_DNA"/>
</dbReference>
<reference evidence="1 2" key="1">
    <citation type="submission" date="2018-12" db="EMBL/GenBank/DDBJ databases">
        <authorList>
            <consortium name="Pathogen Informatics"/>
        </authorList>
    </citation>
    <scope>NUCLEOTIDE SEQUENCE [LARGE SCALE GENOMIC DNA]</scope>
    <source>
        <strain evidence="1 2">NCTC10485</strain>
    </source>
</reference>
<evidence type="ECO:0000313" key="2">
    <source>
        <dbReference type="Proteomes" id="UP000282551"/>
    </source>
</evidence>
<dbReference type="OrthoDB" id="9813491at2"/>
<protein>
    <recommendedName>
        <fullName evidence="3">Phosphoribosyl-ATP pyrophosphohydrolase</fullName>
    </recommendedName>
</protein>
<dbReference type="RefSeq" id="WP_126333427.1">
    <property type="nucleotide sequence ID" value="NZ_AP022604.1"/>
</dbReference>
<accession>A0A448I581</accession>
<name>A0A448I581_MYCCI</name>
<dbReference type="SUPFAM" id="SSF101386">
    <property type="entry name" value="all-alpha NTP pyrophosphatases"/>
    <property type="match status" value="1"/>
</dbReference>
<organism evidence="1 2">
    <name type="scientific">Mycolicibacterium chitae</name>
    <name type="common">Mycobacterium chitae</name>
    <dbReference type="NCBI Taxonomy" id="1792"/>
    <lineage>
        <taxon>Bacteria</taxon>
        <taxon>Bacillati</taxon>
        <taxon>Actinomycetota</taxon>
        <taxon>Actinomycetes</taxon>
        <taxon>Mycobacteriales</taxon>
        <taxon>Mycobacteriaceae</taxon>
        <taxon>Mycolicibacterium</taxon>
    </lineage>
</organism>
<evidence type="ECO:0000313" key="1">
    <source>
        <dbReference type="EMBL" id="VEG47504.1"/>
    </source>
</evidence>